<dbReference type="Pfam" id="PF00579">
    <property type="entry name" value="tRNA-synt_1b"/>
    <property type="match status" value="1"/>
</dbReference>
<evidence type="ECO:0000256" key="2">
    <source>
        <dbReference type="ARBA" id="ARBA00022741"/>
    </source>
</evidence>
<accession>A0A1I5BP40</accession>
<dbReference type="GO" id="GO:0005524">
    <property type="term" value="F:ATP binding"/>
    <property type="evidence" value="ECO:0007669"/>
    <property type="project" value="UniProtKB-UniRule"/>
</dbReference>
<evidence type="ECO:0000313" key="12">
    <source>
        <dbReference type="Proteomes" id="UP000198806"/>
    </source>
</evidence>
<dbReference type="InterPro" id="IPR054608">
    <property type="entry name" value="SYY-like_C"/>
</dbReference>
<evidence type="ECO:0000256" key="1">
    <source>
        <dbReference type="ARBA" id="ARBA00022598"/>
    </source>
</evidence>
<dbReference type="SUPFAM" id="SSF52374">
    <property type="entry name" value="Nucleotidylyl transferase"/>
    <property type="match status" value="1"/>
</dbReference>
<evidence type="ECO:0000256" key="7">
    <source>
        <dbReference type="ARBA" id="ARBA00048248"/>
    </source>
</evidence>
<evidence type="ECO:0000256" key="5">
    <source>
        <dbReference type="ARBA" id="ARBA00022917"/>
    </source>
</evidence>
<dbReference type="InterPro" id="IPR014729">
    <property type="entry name" value="Rossmann-like_a/b/a_fold"/>
</dbReference>
<dbReference type="InterPro" id="IPR002307">
    <property type="entry name" value="Tyr-tRNA-ligase"/>
</dbReference>
<gene>
    <name evidence="8" type="primary">tyrS</name>
    <name evidence="11" type="ORF">SAMN04489757_101127</name>
</gene>
<proteinExistence type="inferred from homology"/>
<keyword evidence="2 8" id="KW-0547">Nucleotide-binding</keyword>
<dbReference type="Gene3D" id="1.10.240.10">
    <property type="entry name" value="Tyrosyl-Transfer RNA Synthetase"/>
    <property type="match status" value="1"/>
</dbReference>
<dbReference type="NCBIfam" id="TIGR00234">
    <property type="entry name" value="tyrS"/>
    <property type="match status" value="1"/>
</dbReference>
<dbReference type="Gene3D" id="3.10.290.10">
    <property type="entry name" value="RNA-binding S4 domain"/>
    <property type="match status" value="1"/>
</dbReference>
<keyword evidence="6 8" id="KW-0030">Aminoacyl-tRNA synthetase</keyword>
<feature type="domain" description="Tyrosine--tRNA ligase SYY-like C-terminal" evidence="10">
    <location>
        <begin position="326"/>
        <end position="404"/>
    </location>
</feature>
<dbReference type="STRING" id="1527.SAMN04489757_101127"/>
<keyword evidence="12" id="KW-1185">Reference proteome</keyword>
<dbReference type="GO" id="GO:0003723">
    <property type="term" value="F:RNA binding"/>
    <property type="evidence" value="ECO:0007669"/>
    <property type="project" value="UniProtKB-KW"/>
</dbReference>
<dbReference type="InterPro" id="IPR002305">
    <property type="entry name" value="aa-tRNA-synth_Ic"/>
</dbReference>
<feature type="short sequence motif" description="'KMSKS' region" evidence="8">
    <location>
        <begin position="228"/>
        <end position="232"/>
    </location>
</feature>
<dbReference type="GO" id="GO:0006437">
    <property type="term" value="P:tyrosyl-tRNA aminoacylation"/>
    <property type="evidence" value="ECO:0007669"/>
    <property type="project" value="UniProtKB-UniRule"/>
</dbReference>
<feature type="binding site" evidence="8">
    <location>
        <position position="168"/>
    </location>
    <ligand>
        <name>L-tyrosine</name>
        <dbReference type="ChEBI" id="CHEBI:58315"/>
    </ligand>
</feature>
<sequence>MSTNVYDILQERGFIEQTTHEEIRDLLGKEKVTFYIGFDATADSLTAGHFLTVMAMMHMQKAGHRPIALLGGGTTMIGDPSGKSDMRNIMTKETIQHNADCFYKQLSRFINFDNDNAIIANNADWLLSLNYVDFLREVGVHFSVNKMLTAECYKQRMEKGLTFFEFNYMLMQSYDFLKLNQLYGCSLQLGGNDQWSNILGGVDLIRRKEQKPAYGLTFKLLTTSEGIKMGKTMKGAVWLDPNKTSPYEFYQYWRNIEDVKVEECLGLLTFLPMDEVRRLGALKDAEINHAKEVLAYEITKIVHGEEEAKKAQDAARALFGGNMISDDIPTTAYSPEQFNAGIDLITLLVDAKMATSRSDARRNIQQGGVTVNDVKVTEFDKAFTPKDFDSEGRLLVKKGKKAYHCFKVSE</sequence>
<dbReference type="Gene3D" id="3.40.50.620">
    <property type="entry name" value="HUPs"/>
    <property type="match status" value="1"/>
</dbReference>
<comment type="subcellular location">
    <subcellularLocation>
        <location evidence="8">Cytoplasm</location>
    </subcellularLocation>
</comment>
<dbReference type="CDD" id="cd00165">
    <property type="entry name" value="S4"/>
    <property type="match status" value="1"/>
</dbReference>
<dbReference type="FunFam" id="1.10.240.10:FF:000001">
    <property type="entry name" value="Tyrosine--tRNA ligase"/>
    <property type="match status" value="1"/>
</dbReference>
<dbReference type="PANTHER" id="PTHR11766:SF0">
    <property type="entry name" value="TYROSINE--TRNA LIGASE, MITOCHONDRIAL"/>
    <property type="match status" value="1"/>
</dbReference>
<organism evidence="11 12">
    <name type="scientific">Anaerocolumna aminovalerica</name>
    <dbReference type="NCBI Taxonomy" id="1527"/>
    <lineage>
        <taxon>Bacteria</taxon>
        <taxon>Bacillati</taxon>
        <taxon>Bacillota</taxon>
        <taxon>Clostridia</taxon>
        <taxon>Lachnospirales</taxon>
        <taxon>Lachnospiraceae</taxon>
        <taxon>Anaerocolumna</taxon>
    </lineage>
</organism>
<comment type="similarity">
    <text evidence="8">Belongs to the class-I aminoacyl-tRNA synthetase family. TyrS type 1 subfamily.</text>
</comment>
<dbReference type="EC" id="6.1.1.1" evidence="8"/>
<dbReference type="EMBL" id="FOWD01000001">
    <property type="protein sequence ID" value="SFN76515.1"/>
    <property type="molecule type" value="Genomic_DNA"/>
</dbReference>
<evidence type="ECO:0000313" key="11">
    <source>
        <dbReference type="EMBL" id="SFN76515.1"/>
    </source>
</evidence>
<keyword evidence="8" id="KW-0963">Cytoplasm</keyword>
<comment type="function">
    <text evidence="8">Catalyzes the attachment of tyrosine to tRNA(Tyr) in a two-step reaction: tyrosine is first activated by ATP to form Tyr-AMP and then transferred to the acceptor end of tRNA(Tyr).</text>
</comment>
<feature type="binding site" evidence="8">
    <location>
        <position position="172"/>
    </location>
    <ligand>
        <name>L-tyrosine</name>
        <dbReference type="ChEBI" id="CHEBI:58315"/>
    </ligand>
</feature>
<reference evidence="11 12" key="1">
    <citation type="submission" date="2016-10" db="EMBL/GenBank/DDBJ databases">
        <authorList>
            <person name="de Groot N.N."/>
        </authorList>
    </citation>
    <scope>NUCLEOTIDE SEQUENCE [LARGE SCALE GENOMIC DNA]</scope>
    <source>
        <strain evidence="11 12">DSM 1283</strain>
    </source>
</reference>
<name>A0A1I5BP40_9FIRM</name>
<dbReference type="GO" id="GO:0004831">
    <property type="term" value="F:tyrosine-tRNA ligase activity"/>
    <property type="evidence" value="ECO:0007669"/>
    <property type="project" value="UniProtKB-UniRule"/>
</dbReference>
<comment type="catalytic activity">
    <reaction evidence="7 8">
        <text>tRNA(Tyr) + L-tyrosine + ATP = L-tyrosyl-tRNA(Tyr) + AMP + diphosphate + H(+)</text>
        <dbReference type="Rhea" id="RHEA:10220"/>
        <dbReference type="Rhea" id="RHEA-COMP:9706"/>
        <dbReference type="Rhea" id="RHEA-COMP:9707"/>
        <dbReference type="ChEBI" id="CHEBI:15378"/>
        <dbReference type="ChEBI" id="CHEBI:30616"/>
        <dbReference type="ChEBI" id="CHEBI:33019"/>
        <dbReference type="ChEBI" id="CHEBI:58315"/>
        <dbReference type="ChEBI" id="CHEBI:78442"/>
        <dbReference type="ChEBI" id="CHEBI:78536"/>
        <dbReference type="ChEBI" id="CHEBI:456215"/>
        <dbReference type="EC" id="6.1.1.1"/>
    </reaction>
</comment>
<feature type="binding site" evidence="8">
    <location>
        <position position="35"/>
    </location>
    <ligand>
        <name>L-tyrosine</name>
        <dbReference type="ChEBI" id="CHEBI:58315"/>
    </ligand>
</feature>
<dbReference type="InterPro" id="IPR024088">
    <property type="entry name" value="Tyr-tRNA-ligase_bac-type"/>
</dbReference>
<evidence type="ECO:0000259" key="10">
    <source>
        <dbReference type="Pfam" id="PF22421"/>
    </source>
</evidence>
<dbReference type="OrthoDB" id="9804243at2"/>
<evidence type="ECO:0000256" key="8">
    <source>
        <dbReference type="HAMAP-Rule" id="MF_02006"/>
    </source>
</evidence>
<feature type="binding site" evidence="8">
    <location>
        <position position="231"/>
    </location>
    <ligand>
        <name>ATP</name>
        <dbReference type="ChEBI" id="CHEBI:30616"/>
    </ligand>
</feature>
<dbReference type="CDD" id="cd00805">
    <property type="entry name" value="TyrRS_core"/>
    <property type="match status" value="1"/>
</dbReference>
<dbReference type="RefSeq" id="WP_091683556.1">
    <property type="nucleotide sequence ID" value="NZ_BAABFM010000003.1"/>
</dbReference>
<dbReference type="Pfam" id="PF22421">
    <property type="entry name" value="SYY_C-terminal"/>
    <property type="match status" value="1"/>
</dbReference>
<evidence type="ECO:0000256" key="4">
    <source>
        <dbReference type="ARBA" id="ARBA00022884"/>
    </source>
</evidence>
<keyword evidence="4 9" id="KW-0694">RNA-binding</keyword>
<protein>
    <recommendedName>
        <fullName evidence="8">Tyrosine--tRNA ligase</fullName>
        <ecNumber evidence="8">6.1.1.1</ecNumber>
    </recommendedName>
    <alternativeName>
        <fullName evidence="8">Tyrosyl-tRNA synthetase</fullName>
        <shortName evidence="8">TyrRS</shortName>
    </alternativeName>
</protein>
<dbReference type="InterPro" id="IPR036986">
    <property type="entry name" value="S4_RNA-bd_sf"/>
</dbReference>
<dbReference type="GO" id="GO:0005829">
    <property type="term" value="C:cytosol"/>
    <property type="evidence" value="ECO:0007669"/>
    <property type="project" value="TreeGrafter"/>
</dbReference>
<evidence type="ECO:0000256" key="9">
    <source>
        <dbReference type="PROSITE-ProRule" id="PRU00182"/>
    </source>
</evidence>
<feature type="short sequence motif" description="'HIGH' region" evidence="8">
    <location>
        <begin position="40"/>
        <end position="49"/>
    </location>
</feature>
<keyword evidence="5 8" id="KW-0648">Protein biosynthesis</keyword>
<keyword evidence="3 8" id="KW-0067">ATP-binding</keyword>
<dbReference type="HAMAP" id="MF_02006">
    <property type="entry name" value="Tyr_tRNA_synth_type1"/>
    <property type="match status" value="1"/>
</dbReference>
<dbReference type="InterPro" id="IPR024107">
    <property type="entry name" value="Tyr-tRNA-ligase_bac_1"/>
</dbReference>
<dbReference type="AlphaFoldDB" id="A0A1I5BP40"/>
<keyword evidence="1 8" id="KW-0436">Ligase</keyword>
<dbReference type="SUPFAM" id="SSF55174">
    <property type="entry name" value="Alpha-L RNA-binding motif"/>
    <property type="match status" value="1"/>
</dbReference>
<evidence type="ECO:0000256" key="3">
    <source>
        <dbReference type="ARBA" id="ARBA00022840"/>
    </source>
</evidence>
<comment type="subunit">
    <text evidence="8">Homodimer.</text>
</comment>
<dbReference type="PRINTS" id="PR01040">
    <property type="entry name" value="TRNASYNTHTYR"/>
</dbReference>
<dbReference type="PANTHER" id="PTHR11766">
    <property type="entry name" value="TYROSYL-TRNA SYNTHETASE"/>
    <property type="match status" value="1"/>
</dbReference>
<dbReference type="Proteomes" id="UP000198806">
    <property type="component" value="Unassembled WGS sequence"/>
</dbReference>
<dbReference type="PROSITE" id="PS50889">
    <property type="entry name" value="S4"/>
    <property type="match status" value="1"/>
</dbReference>
<evidence type="ECO:0000256" key="6">
    <source>
        <dbReference type="ARBA" id="ARBA00023146"/>
    </source>
</evidence>